<evidence type="ECO:0000259" key="3">
    <source>
        <dbReference type="Pfam" id="PF02342"/>
    </source>
</evidence>
<gene>
    <name evidence="4" type="ORF">SLI_6713</name>
</gene>
<dbReference type="Gene3D" id="2.60.60.30">
    <property type="entry name" value="sav2460 like domains"/>
    <property type="match status" value="1"/>
</dbReference>
<dbReference type="EMBL" id="CM001889">
    <property type="protein sequence ID" value="EOY51419.1"/>
    <property type="molecule type" value="Genomic_DNA"/>
</dbReference>
<feature type="domain" description="TerD" evidence="3">
    <location>
        <begin position="13"/>
        <end position="175"/>
    </location>
</feature>
<dbReference type="InterPro" id="IPR051324">
    <property type="entry name" value="Stress/Tellurium_Resist"/>
</dbReference>
<protein>
    <recommendedName>
        <fullName evidence="3">TerD domain-containing protein</fullName>
    </recommendedName>
</protein>
<dbReference type="CDD" id="cd06974">
    <property type="entry name" value="TerD_like"/>
    <property type="match status" value="1"/>
</dbReference>
<reference evidence="5" key="1">
    <citation type="journal article" date="2013" name="Genome Biol. Evol.">
        <title>The genome sequence of Streptomyces lividans 66 reveals a novel tRNA-dependent peptide biosynthetic system within a metal-related genomic island.</title>
        <authorList>
            <person name="Cruz-Morales P."/>
            <person name="Vijgenboom E."/>
            <person name="Iruegas-Bocardo F."/>
            <person name="Girard G."/>
            <person name="Yanez-Guerra L.A."/>
            <person name="Ramos-Aboites H.E."/>
            <person name="Pernodet J.L."/>
            <person name="Anne J."/>
            <person name="van Wezel G.P."/>
            <person name="Barona-Gomez F."/>
        </authorList>
    </citation>
    <scope>NUCLEOTIDE SEQUENCE [LARGE SCALE GENOMIC DNA]</scope>
    <source>
        <strain evidence="5">1326</strain>
    </source>
</reference>
<accession>A0A7U9DWI7</accession>
<evidence type="ECO:0000256" key="2">
    <source>
        <dbReference type="SAM" id="MobiDB-lite"/>
    </source>
</evidence>
<dbReference type="InterPro" id="IPR003325">
    <property type="entry name" value="TerD"/>
</dbReference>
<evidence type="ECO:0000256" key="1">
    <source>
        <dbReference type="ARBA" id="ARBA00008775"/>
    </source>
</evidence>
<dbReference type="PANTHER" id="PTHR32097:SF4">
    <property type="entry name" value="GENERAL STRESS PROTEIN 16U"/>
    <property type="match status" value="1"/>
</dbReference>
<dbReference type="PANTHER" id="PTHR32097">
    <property type="entry name" value="CAMP-BINDING PROTEIN 1-RELATED"/>
    <property type="match status" value="1"/>
</dbReference>
<feature type="compositionally biased region" description="Basic and acidic residues" evidence="2">
    <location>
        <begin position="1"/>
        <end position="11"/>
    </location>
</feature>
<evidence type="ECO:0000313" key="4">
    <source>
        <dbReference type="EMBL" id="EOY51419.1"/>
    </source>
</evidence>
<name>A0A7U9DWI7_STRLI</name>
<evidence type="ECO:0000313" key="5">
    <source>
        <dbReference type="Proteomes" id="UP000014062"/>
    </source>
</evidence>
<dbReference type="Proteomes" id="UP000014062">
    <property type="component" value="Chromosome"/>
</dbReference>
<comment type="similarity">
    <text evidence="1">Belongs to the CAPAB/TerDEXZ family.</text>
</comment>
<organism evidence="4 5">
    <name type="scientific">Streptomyces lividans 1326</name>
    <dbReference type="NCBI Taxonomy" id="1200984"/>
    <lineage>
        <taxon>Bacteria</taxon>
        <taxon>Bacillati</taxon>
        <taxon>Actinomycetota</taxon>
        <taxon>Actinomycetes</taxon>
        <taxon>Kitasatosporales</taxon>
        <taxon>Streptomycetaceae</taxon>
        <taxon>Streptomyces</taxon>
    </lineage>
</organism>
<sequence length="190" mass="20975">MSRRGLEREGGKPVSSDTKGLKKVDVRLKWDPSPWDRPPHHLDIIATTYAADAPHGRPVYVVQFDKRSPDGTINMSRHSRTGQGFGFVEEMTFELDRLSPSFARVIVGVAIHQDNGHKTFDDVSNTGVVVAEGYRELLTDDFERVAGATAATVAEFTRNASGAWEFREAVRGFDSDPVLFATEMGSAPRP</sequence>
<dbReference type="Pfam" id="PF02342">
    <property type="entry name" value="TerD"/>
    <property type="match status" value="1"/>
</dbReference>
<feature type="region of interest" description="Disordered" evidence="2">
    <location>
        <begin position="1"/>
        <end position="20"/>
    </location>
</feature>
<dbReference type="AlphaFoldDB" id="A0A7U9DWI7"/>
<proteinExistence type="inferred from homology"/>